<gene>
    <name evidence="1" type="ORF">AOQ72_16275</name>
</gene>
<reference evidence="1 2" key="1">
    <citation type="submission" date="2015-09" db="EMBL/GenBank/DDBJ databases">
        <title>Draft Genome Sequence of the Strain BR 3267 (Bradyrhizobium yuanmingense) recommended as inoculant for cowpea in Brazil.</title>
        <authorList>
            <person name="Simoes-Araujo J.L."/>
            <person name="Zilli J.E."/>
        </authorList>
    </citation>
    <scope>NUCLEOTIDE SEQUENCE [LARGE SCALE GENOMIC DNA]</scope>
    <source>
        <strain evidence="1 2">BR3267</strain>
    </source>
</reference>
<comment type="caution">
    <text evidence="1">The sequence shown here is derived from an EMBL/GenBank/DDBJ whole genome shotgun (WGS) entry which is preliminary data.</text>
</comment>
<dbReference type="Proteomes" id="UP000051380">
    <property type="component" value="Unassembled WGS sequence"/>
</dbReference>
<dbReference type="EMBL" id="LJYF01000016">
    <property type="protein sequence ID" value="KRP98870.1"/>
    <property type="molecule type" value="Genomic_DNA"/>
</dbReference>
<accession>A0A0R3CMB9</accession>
<name>A0A0R3CMB9_9BRAD</name>
<dbReference type="AlphaFoldDB" id="A0A0R3CMB9"/>
<evidence type="ECO:0000313" key="2">
    <source>
        <dbReference type="Proteomes" id="UP000051380"/>
    </source>
</evidence>
<sequence length="77" mass="9292">MIYEMHALGMNPKSKLYQPDHWRSRAEATRKKAEALIDGKAKDRLLRIALEYDKLARRAHVWQMRKREDDTWPEQEL</sequence>
<evidence type="ECO:0000313" key="1">
    <source>
        <dbReference type="EMBL" id="KRP98870.1"/>
    </source>
</evidence>
<protein>
    <submittedName>
        <fullName evidence="1">Uncharacterized protein</fullName>
    </submittedName>
</protein>
<proteinExistence type="predicted"/>
<organism evidence="1 2">
    <name type="scientific">Bradyrhizobium yuanmingense</name>
    <dbReference type="NCBI Taxonomy" id="108015"/>
    <lineage>
        <taxon>Bacteria</taxon>
        <taxon>Pseudomonadati</taxon>
        <taxon>Pseudomonadota</taxon>
        <taxon>Alphaproteobacteria</taxon>
        <taxon>Hyphomicrobiales</taxon>
        <taxon>Nitrobacteraceae</taxon>
        <taxon>Bradyrhizobium</taxon>
    </lineage>
</organism>